<name>A0A6J2UKS8_DROLE</name>
<dbReference type="PRINTS" id="PR00135">
    <property type="entry name" value="LYZLACT"/>
</dbReference>
<dbReference type="Proteomes" id="UP000504634">
    <property type="component" value="Unplaced"/>
</dbReference>
<evidence type="ECO:0000256" key="2">
    <source>
        <dbReference type="ARBA" id="ARBA00010859"/>
    </source>
</evidence>
<evidence type="ECO:0000256" key="4">
    <source>
        <dbReference type="ARBA" id="ARBA00022529"/>
    </source>
</evidence>
<evidence type="ECO:0000256" key="9">
    <source>
        <dbReference type="RuleBase" id="RU004440"/>
    </source>
</evidence>
<dbReference type="Pfam" id="PF00062">
    <property type="entry name" value="Lys"/>
    <property type="match status" value="1"/>
</dbReference>
<dbReference type="GeneID" id="115634476"/>
<dbReference type="EC" id="3.2.1.17" evidence="3"/>
<comment type="similarity">
    <text evidence="2 9">Belongs to the glycosyl hydrolase 22 family.</text>
</comment>
<keyword evidence="4" id="KW-0929">Antimicrobial</keyword>
<evidence type="ECO:0000256" key="8">
    <source>
        <dbReference type="ARBA" id="ARBA00023295"/>
    </source>
</evidence>
<evidence type="ECO:0000256" key="5">
    <source>
        <dbReference type="ARBA" id="ARBA00022638"/>
    </source>
</evidence>
<keyword evidence="8" id="KW-0326">Glycosidase</keyword>
<dbReference type="PROSITE" id="PS00128">
    <property type="entry name" value="GLYCOSYL_HYDROL_F22_1"/>
    <property type="match status" value="1"/>
</dbReference>
<proteinExistence type="inferred from homology"/>
<dbReference type="RefSeq" id="XP_030388068.1">
    <property type="nucleotide sequence ID" value="XM_030532208.1"/>
</dbReference>
<evidence type="ECO:0000313" key="11">
    <source>
        <dbReference type="Proteomes" id="UP000504634"/>
    </source>
</evidence>
<dbReference type="InterPro" id="IPR001916">
    <property type="entry name" value="Glyco_hydro_22"/>
</dbReference>
<gene>
    <name evidence="12" type="primary">LOC115634476</name>
</gene>
<dbReference type="InterPro" id="IPR019799">
    <property type="entry name" value="Glyco_hydro_22_CS"/>
</dbReference>
<feature type="domain" description="Glycosyl hydrolases family 22 (GH22)" evidence="10">
    <location>
        <begin position="78"/>
        <end position="96"/>
    </location>
</feature>
<dbReference type="FunFam" id="1.10.530.10:FF:000001">
    <property type="entry name" value="Lysozyme C"/>
    <property type="match status" value="1"/>
</dbReference>
<dbReference type="SUPFAM" id="SSF53955">
    <property type="entry name" value="Lysozyme-like"/>
    <property type="match status" value="1"/>
</dbReference>
<evidence type="ECO:0000256" key="6">
    <source>
        <dbReference type="ARBA" id="ARBA00022729"/>
    </source>
</evidence>
<evidence type="ECO:0000313" key="12">
    <source>
        <dbReference type="RefSeq" id="XP_030388068.1"/>
    </source>
</evidence>
<reference evidence="12" key="1">
    <citation type="submission" date="2025-08" db="UniProtKB">
        <authorList>
            <consortium name="RefSeq"/>
        </authorList>
    </citation>
    <scope>IDENTIFICATION</scope>
    <source>
        <strain evidence="12">11010-0011.00</strain>
        <tissue evidence="12">Whole body</tissue>
    </source>
</reference>
<dbReference type="PANTHER" id="PTHR11407:SF36">
    <property type="entry name" value="GEO02684P1-RELATED"/>
    <property type="match status" value="1"/>
</dbReference>
<evidence type="ECO:0000259" key="10">
    <source>
        <dbReference type="PROSITE" id="PS00128"/>
    </source>
</evidence>
<keyword evidence="11" id="KW-1185">Reference proteome</keyword>
<organism evidence="11 12">
    <name type="scientific">Drosophila lebanonensis</name>
    <name type="common">Fruit fly</name>
    <name type="synonym">Scaptodrosophila lebanonensis</name>
    <dbReference type="NCBI Taxonomy" id="7225"/>
    <lineage>
        <taxon>Eukaryota</taxon>
        <taxon>Metazoa</taxon>
        <taxon>Ecdysozoa</taxon>
        <taxon>Arthropoda</taxon>
        <taxon>Hexapoda</taxon>
        <taxon>Insecta</taxon>
        <taxon>Pterygota</taxon>
        <taxon>Neoptera</taxon>
        <taxon>Endopterygota</taxon>
        <taxon>Diptera</taxon>
        <taxon>Brachycera</taxon>
        <taxon>Muscomorpha</taxon>
        <taxon>Ephydroidea</taxon>
        <taxon>Drosophilidae</taxon>
        <taxon>Scaptodrosophila</taxon>
    </lineage>
</organism>
<dbReference type="SMART" id="SM00263">
    <property type="entry name" value="LYZ1"/>
    <property type="match status" value="1"/>
</dbReference>
<protein>
    <recommendedName>
        <fullName evidence="3">lysozyme</fullName>
        <ecNumber evidence="3">3.2.1.17</ecNumber>
    </recommendedName>
</protein>
<comment type="catalytic activity">
    <reaction evidence="1">
        <text>Hydrolysis of (1-&gt;4)-beta-linkages between N-acetylmuramic acid and N-acetyl-D-glucosamine residues in a peptidoglycan and between N-acetyl-D-glucosamine residues in chitodextrins.</text>
        <dbReference type="EC" id="3.2.1.17"/>
    </reaction>
</comment>
<dbReference type="PRINTS" id="PR00137">
    <property type="entry name" value="LYSOZYME"/>
</dbReference>
<evidence type="ECO:0000256" key="1">
    <source>
        <dbReference type="ARBA" id="ARBA00000632"/>
    </source>
</evidence>
<dbReference type="PANTHER" id="PTHR11407">
    <property type="entry name" value="LYSOZYME C"/>
    <property type="match status" value="1"/>
</dbReference>
<dbReference type="InterPro" id="IPR023346">
    <property type="entry name" value="Lysozyme-like_dom_sf"/>
</dbReference>
<accession>A0A6J2UKS8</accession>
<evidence type="ECO:0000256" key="7">
    <source>
        <dbReference type="ARBA" id="ARBA00023157"/>
    </source>
</evidence>
<dbReference type="InterPro" id="IPR000974">
    <property type="entry name" value="Glyco_hydro_22_lys"/>
</dbReference>
<dbReference type="GO" id="GO:0042742">
    <property type="term" value="P:defense response to bacterium"/>
    <property type="evidence" value="ECO:0007669"/>
    <property type="project" value="UniProtKB-KW"/>
</dbReference>
<evidence type="ECO:0000256" key="3">
    <source>
        <dbReference type="ARBA" id="ARBA00012732"/>
    </source>
</evidence>
<dbReference type="Gene3D" id="1.10.530.10">
    <property type="match status" value="1"/>
</dbReference>
<dbReference type="AlphaFoldDB" id="A0A6J2UKS8"/>
<keyword evidence="6" id="KW-0732">Signal</keyword>
<keyword evidence="7" id="KW-1015">Disulfide bond</keyword>
<dbReference type="GO" id="GO:0003796">
    <property type="term" value="F:lysozyme activity"/>
    <property type="evidence" value="ECO:0007669"/>
    <property type="project" value="UniProtKB-EC"/>
</dbReference>
<dbReference type="GO" id="GO:0031640">
    <property type="term" value="P:killing of cells of another organism"/>
    <property type="evidence" value="ECO:0007669"/>
    <property type="project" value="UniProtKB-KW"/>
</dbReference>
<dbReference type="PROSITE" id="PS51348">
    <property type="entry name" value="GLYCOSYL_HYDROL_F22_2"/>
    <property type="match status" value="1"/>
</dbReference>
<dbReference type="CDD" id="cd16899">
    <property type="entry name" value="LYZ_C_invert"/>
    <property type="match status" value="1"/>
</dbReference>
<sequence length="130" mass="14750">MARRLERCELAGLLYILDVPKSELPLWLCIANFESRYNTHIVGRGNADGSLDYGLFQISDRFWCTPPSETTYYTFNECNVNCTELLTDDITRAVQCAKRIKTQQGWTAWSVFGEFCNGTIDGIDKCFGAV</sequence>
<keyword evidence="8" id="KW-0378">Hydrolase</keyword>
<keyword evidence="5" id="KW-0081">Bacteriolytic enzyme</keyword>